<dbReference type="Proteomes" id="UP000575083">
    <property type="component" value="Unassembled WGS sequence"/>
</dbReference>
<evidence type="ECO:0000313" key="1">
    <source>
        <dbReference type="EMBL" id="MBB6559598.1"/>
    </source>
</evidence>
<name>A0A7X0PCW7_9BURK</name>
<dbReference type="AlphaFoldDB" id="A0A7X0PCW7"/>
<sequence length="128" mass="14132">MESTPTTRNMTCCVCGAGAGRWQQHWNRDDGYGICRACADWISEPGREGRDPLHMARLYGLPGIHYEPRWYRHFGRDFAIVAEYAEGEQGTRDANAFMDAHPSTGLLAATEGRIIIASLADAGNRSTA</sequence>
<dbReference type="RefSeq" id="WP_184856991.1">
    <property type="nucleotide sequence ID" value="NZ_JACHLK010000003.1"/>
</dbReference>
<accession>A0A7X0PCW7</accession>
<protein>
    <submittedName>
        <fullName evidence="1">Uncharacterized protein</fullName>
    </submittedName>
</protein>
<gene>
    <name evidence="1" type="ORF">HNP48_002265</name>
</gene>
<organism evidence="1 2">
    <name type="scientific">Acidovorax soli</name>
    <dbReference type="NCBI Taxonomy" id="592050"/>
    <lineage>
        <taxon>Bacteria</taxon>
        <taxon>Pseudomonadati</taxon>
        <taxon>Pseudomonadota</taxon>
        <taxon>Betaproteobacteria</taxon>
        <taxon>Burkholderiales</taxon>
        <taxon>Comamonadaceae</taxon>
        <taxon>Acidovorax</taxon>
    </lineage>
</organism>
<evidence type="ECO:0000313" key="2">
    <source>
        <dbReference type="Proteomes" id="UP000575083"/>
    </source>
</evidence>
<reference evidence="1 2" key="1">
    <citation type="submission" date="2020-08" db="EMBL/GenBank/DDBJ databases">
        <title>Functional genomics of gut bacteria from endangered species of beetles.</title>
        <authorList>
            <person name="Carlos-Shanley C."/>
        </authorList>
    </citation>
    <scope>NUCLEOTIDE SEQUENCE [LARGE SCALE GENOMIC DNA]</scope>
    <source>
        <strain evidence="1 2">S00198</strain>
    </source>
</reference>
<keyword evidence="2" id="KW-1185">Reference proteome</keyword>
<proteinExistence type="predicted"/>
<comment type="caution">
    <text evidence="1">The sequence shown here is derived from an EMBL/GenBank/DDBJ whole genome shotgun (WGS) entry which is preliminary data.</text>
</comment>
<dbReference type="EMBL" id="JACHLK010000003">
    <property type="protein sequence ID" value="MBB6559598.1"/>
    <property type="molecule type" value="Genomic_DNA"/>
</dbReference>